<dbReference type="PATRIC" id="fig|999431.4.peg.1750"/>
<evidence type="ECO:0008006" key="2">
    <source>
        <dbReference type="Google" id="ProtNLM"/>
    </source>
</evidence>
<proteinExistence type="predicted"/>
<name>M2C5L2_TREDN</name>
<sequence>MEKVTLQTLNRGAVIDLFNAELEKVLSNIADENANPTTVRSITIKLDIKPGKSRREADTKLSVTSKLASLKPSESIMFFDVENGKINAYEDNPKQEALDFQTGEVKAIGG</sequence>
<organism evidence="1">
    <name type="scientific">Treponema denticola H1-T</name>
    <dbReference type="NCBI Taxonomy" id="999431"/>
    <lineage>
        <taxon>Bacteria</taxon>
        <taxon>Pseudomonadati</taxon>
        <taxon>Spirochaetota</taxon>
        <taxon>Spirochaetia</taxon>
        <taxon>Spirochaetales</taxon>
        <taxon>Treponemataceae</taxon>
        <taxon>Treponema</taxon>
    </lineage>
</organism>
<evidence type="ECO:0000313" key="1">
    <source>
        <dbReference type="EMBL" id="EMB29669.1"/>
    </source>
</evidence>
<reference evidence="1" key="1">
    <citation type="submission" date="2012-01" db="EMBL/GenBank/DDBJ databases">
        <title>The Genome Sequence of Treponema denticola H1-T.</title>
        <authorList>
            <consortium name="The Broad Institute Genome Sequencing Platform"/>
            <person name="Earl A."/>
            <person name="Ward D."/>
            <person name="Feldgarden M."/>
            <person name="Gevers D."/>
            <person name="Blanton J.M."/>
            <person name="Fenno C.J."/>
            <person name="Baranova O.V."/>
            <person name="Mathney J."/>
            <person name="Dewhirst F.E."/>
            <person name="Izard J."/>
            <person name="Young S.K."/>
            <person name="Zeng Q."/>
            <person name="Gargeya S."/>
            <person name="Fitzgerald M."/>
            <person name="Haas B."/>
            <person name="Abouelleil A."/>
            <person name="Alvarado L."/>
            <person name="Arachchi H.M."/>
            <person name="Berlin A."/>
            <person name="Chapman S.B."/>
            <person name="Gearin G."/>
            <person name="Goldberg J."/>
            <person name="Griggs A."/>
            <person name="Gujja S."/>
            <person name="Hansen M."/>
            <person name="Heiman D."/>
            <person name="Howarth C."/>
            <person name="Larimer J."/>
            <person name="Lui A."/>
            <person name="MacDonald P.J.P."/>
            <person name="McCowen C."/>
            <person name="Montmayeur A."/>
            <person name="Murphy C."/>
            <person name="Neiman D."/>
            <person name="Pearson M."/>
            <person name="Priest M."/>
            <person name="Roberts A."/>
            <person name="Saif S."/>
            <person name="Shea T."/>
            <person name="Sisk P."/>
            <person name="Stolte C."/>
            <person name="Sykes S."/>
            <person name="Wortman J."/>
            <person name="Nusbaum C."/>
            <person name="Birren B."/>
        </authorList>
    </citation>
    <scope>NUCLEOTIDE SEQUENCE [LARGE SCALE GENOMIC DNA]</scope>
    <source>
        <strain evidence="1">H1-T</strain>
    </source>
</reference>
<dbReference type="EMBL" id="AGDW01000019">
    <property type="protein sequence ID" value="EMB29669.1"/>
    <property type="molecule type" value="Genomic_DNA"/>
</dbReference>
<comment type="caution">
    <text evidence="1">The sequence shown here is derived from an EMBL/GenBank/DDBJ whole genome shotgun (WGS) entry which is preliminary data.</text>
</comment>
<dbReference type="AlphaFoldDB" id="M2C5L2"/>
<gene>
    <name evidence="1" type="ORF">HMPREF9725_01696</name>
</gene>
<protein>
    <recommendedName>
        <fullName evidence="2">Replication terminator protein</fullName>
    </recommendedName>
</protein>
<accession>M2C5L2</accession>
<dbReference type="HOGENOM" id="CLU_2107476_0_0_12"/>
<dbReference type="Proteomes" id="UP000011708">
    <property type="component" value="Chromosome"/>
</dbReference>
<dbReference type="RefSeq" id="WP_002689072.1">
    <property type="nucleotide sequence ID" value="NZ_CM001794.1"/>
</dbReference>